<organism evidence="7 8">
    <name type="scientific">Pinctada imbricata</name>
    <name type="common">Atlantic pearl-oyster</name>
    <name type="synonym">Pinctada martensii</name>
    <dbReference type="NCBI Taxonomy" id="66713"/>
    <lineage>
        <taxon>Eukaryota</taxon>
        <taxon>Metazoa</taxon>
        <taxon>Spiralia</taxon>
        <taxon>Lophotrochozoa</taxon>
        <taxon>Mollusca</taxon>
        <taxon>Bivalvia</taxon>
        <taxon>Autobranchia</taxon>
        <taxon>Pteriomorphia</taxon>
        <taxon>Pterioida</taxon>
        <taxon>Pterioidea</taxon>
        <taxon>Pteriidae</taxon>
        <taxon>Pinctada</taxon>
    </lineage>
</organism>
<dbReference type="InterPro" id="IPR019786">
    <property type="entry name" value="Zinc_finger_PHD-type_CS"/>
</dbReference>
<protein>
    <recommendedName>
        <fullName evidence="6">PHD-type domain-containing protein</fullName>
    </recommendedName>
</protein>
<dbReference type="InterPro" id="IPR001965">
    <property type="entry name" value="Znf_PHD"/>
</dbReference>
<evidence type="ECO:0000256" key="5">
    <source>
        <dbReference type="SAM" id="MobiDB-lite"/>
    </source>
</evidence>
<evidence type="ECO:0000259" key="6">
    <source>
        <dbReference type="PROSITE" id="PS50016"/>
    </source>
</evidence>
<name>A0AA88Y9K4_PINIB</name>
<dbReference type="PANTHER" id="PTHR47642">
    <property type="entry name" value="ATP-DEPENDENT DNA HELICASE"/>
    <property type="match status" value="1"/>
</dbReference>
<dbReference type="PROSITE" id="PS01359">
    <property type="entry name" value="ZF_PHD_1"/>
    <property type="match status" value="1"/>
</dbReference>
<evidence type="ECO:0000256" key="3">
    <source>
        <dbReference type="ARBA" id="ARBA00022833"/>
    </source>
</evidence>
<dbReference type="InterPro" id="IPR013083">
    <property type="entry name" value="Znf_RING/FYVE/PHD"/>
</dbReference>
<dbReference type="CDD" id="cd18809">
    <property type="entry name" value="SF1_C_RecD"/>
    <property type="match status" value="1"/>
</dbReference>
<evidence type="ECO:0000256" key="2">
    <source>
        <dbReference type="ARBA" id="ARBA00022771"/>
    </source>
</evidence>
<dbReference type="Proteomes" id="UP001186944">
    <property type="component" value="Unassembled WGS sequence"/>
</dbReference>
<comment type="caution">
    <text evidence="7">The sequence shown here is derived from an EMBL/GenBank/DDBJ whole genome shotgun (WGS) entry which is preliminary data.</text>
</comment>
<dbReference type="InterPro" id="IPR011011">
    <property type="entry name" value="Znf_FYVE_PHD"/>
</dbReference>
<evidence type="ECO:0000313" key="7">
    <source>
        <dbReference type="EMBL" id="KAK3092041.1"/>
    </source>
</evidence>
<feature type="domain" description="PHD-type" evidence="6">
    <location>
        <begin position="608"/>
        <end position="656"/>
    </location>
</feature>
<dbReference type="Pfam" id="PF00628">
    <property type="entry name" value="PHD"/>
    <property type="match status" value="1"/>
</dbReference>
<feature type="compositionally biased region" description="Low complexity" evidence="5">
    <location>
        <begin position="585"/>
        <end position="594"/>
    </location>
</feature>
<keyword evidence="1" id="KW-0479">Metal-binding</keyword>
<proteinExistence type="predicted"/>
<dbReference type="AlphaFoldDB" id="A0AA88Y9K4"/>
<dbReference type="SUPFAM" id="SSF52540">
    <property type="entry name" value="P-loop containing nucleoside triphosphate hydrolases"/>
    <property type="match status" value="1"/>
</dbReference>
<dbReference type="SMART" id="SM00249">
    <property type="entry name" value="PHD"/>
    <property type="match status" value="1"/>
</dbReference>
<gene>
    <name evidence="7" type="ORF">FSP39_024671</name>
</gene>
<dbReference type="GO" id="GO:0008270">
    <property type="term" value="F:zinc ion binding"/>
    <property type="evidence" value="ECO:0007669"/>
    <property type="project" value="UniProtKB-KW"/>
</dbReference>
<dbReference type="InterPro" id="IPR019787">
    <property type="entry name" value="Znf_PHD-finger"/>
</dbReference>
<dbReference type="Gene3D" id="3.30.40.10">
    <property type="entry name" value="Zinc/RING finger domain, C3HC4 (zinc finger)"/>
    <property type="match status" value="1"/>
</dbReference>
<evidence type="ECO:0000256" key="1">
    <source>
        <dbReference type="ARBA" id="ARBA00022723"/>
    </source>
</evidence>
<evidence type="ECO:0000313" key="8">
    <source>
        <dbReference type="Proteomes" id="UP001186944"/>
    </source>
</evidence>
<accession>A0AA88Y9K4</accession>
<reference evidence="7" key="1">
    <citation type="submission" date="2019-08" db="EMBL/GenBank/DDBJ databases">
        <title>The improved chromosome-level genome for the pearl oyster Pinctada fucata martensii using PacBio sequencing and Hi-C.</title>
        <authorList>
            <person name="Zheng Z."/>
        </authorList>
    </citation>
    <scope>NUCLEOTIDE SEQUENCE</scope>
    <source>
        <strain evidence="7">ZZ-2019</strain>
        <tissue evidence="7">Adductor muscle</tissue>
    </source>
</reference>
<dbReference type="PANTHER" id="PTHR47642:SF5">
    <property type="entry name" value="ATP-DEPENDENT DNA HELICASE"/>
    <property type="match status" value="1"/>
</dbReference>
<keyword evidence="2 4" id="KW-0863">Zinc-finger</keyword>
<sequence>MPYAFKKYDPYIKKDKGCRTQLPLKLGFAATIHKCQGMSLERVDIDCRGIFQYGQLVVAVSRATTKKGLRIQNFKKEYIQRPPANILRFYENVTKEYTDDNVCCTESFCNIDYDPVSTPFIASVTENDTSEEEGDEEAMLELIDSYSDNVEEHVELPAGVDIISAIETIKHASPANQIQENENLAVNYLKDHPDNVKQFVSKVWWKLVQYKTDAFKQDQIDNKAINSFYVKFNELLSSDLYKKDVTKLYDCLFTTVTMEQFNVAFQLVAYIRKKVVSEEVSTIKQKAEERAENERGKEFTESEGGRGKIRYLGGWCLSRIKNTIRKRIMDNVYKAKNVKLVNNLIVKKDMIEHLLVSESEITESSKFVESLHETCRRQNIRKGLTHISDDCFNFFKTLDREVRKLESNANLQLHGKNFPLFQKTELSNMPSVTTEWKELFVQCDVNVQASFIHEIFAEVIEKYLRMSNAQLRKDYMTSQHLKKSEATRKQIKMRTETAMKTVFNMTTIMNDTSNQKIISHRRLQSEVMKSNKFLVDKFKKTELQTLCAFYGVSYKSQQTKNALSEALIPVITAADNMDSHTATVSSTSCEPSSSGHVSGNKRKRTVTEYPCGVCLHDASSNSVGCDRCDKWFHGVCVGEDLDALSDSEWFCPKCRK</sequence>
<evidence type="ECO:0000256" key="4">
    <source>
        <dbReference type="PROSITE-ProRule" id="PRU00146"/>
    </source>
</evidence>
<keyword evidence="3" id="KW-0862">Zinc</keyword>
<dbReference type="InterPro" id="IPR051055">
    <property type="entry name" value="PIF1_helicase"/>
</dbReference>
<feature type="region of interest" description="Disordered" evidence="5">
    <location>
        <begin position="582"/>
        <end position="601"/>
    </location>
</feature>
<dbReference type="EMBL" id="VSWD01000010">
    <property type="protein sequence ID" value="KAK3092041.1"/>
    <property type="molecule type" value="Genomic_DNA"/>
</dbReference>
<dbReference type="InterPro" id="IPR027417">
    <property type="entry name" value="P-loop_NTPase"/>
</dbReference>
<keyword evidence="8" id="KW-1185">Reference proteome</keyword>
<dbReference type="PROSITE" id="PS50016">
    <property type="entry name" value="ZF_PHD_2"/>
    <property type="match status" value="1"/>
</dbReference>
<dbReference type="SUPFAM" id="SSF57903">
    <property type="entry name" value="FYVE/PHD zinc finger"/>
    <property type="match status" value="1"/>
</dbReference>